<reference evidence="4 5" key="1">
    <citation type="journal article" date="2014" name="Genome Announc.">
        <title>Genome Sequence and Methylome of Soil Bacterium Gemmatirosa kalamazoonensis KBS708T, a Member of the Rarely Cultivated Gemmatimonadetes Phylum.</title>
        <authorList>
            <person name="Debruyn J.M."/>
            <person name="Radosevich M."/>
            <person name="Wommack K.E."/>
            <person name="Polson S.W."/>
            <person name="Hauser L.J."/>
            <person name="Fawaz M.N."/>
            <person name="Korlach J."/>
            <person name="Tsai Y.C."/>
        </authorList>
    </citation>
    <scope>NUCLEOTIDE SEQUENCE [LARGE SCALE GENOMIC DNA]</scope>
    <source>
        <strain evidence="4 5">KBS708</strain>
    </source>
</reference>
<dbReference type="PANTHER" id="PTHR40137:SF2">
    <property type="entry name" value="PROTEIN GVPK 1"/>
    <property type="match status" value="1"/>
</dbReference>
<dbReference type="PATRIC" id="fig|861299.3.peg.953"/>
<comment type="similarity">
    <text evidence="3">Belongs to the gas vesicle GvpK family.</text>
</comment>
<evidence type="ECO:0000256" key="3">
    <source>
        <dbReference type="ARBA" id="ARBA00035659"/>
    </source>
</evidence>
<comment type="subcellular location">
    <subcellularLocation>
        <location evidence="2">Gas vesicle</location>
    </subcellularLocation>
</comment>
<proteinExistence type="inferred from homology"/>
<keyword evidence="5" id="KW-1185">Reference proteome</keyword>
<dbReference type="KEGG" id="gba:J421_0938"/>
<dbReference type="InParanoid" id="W0RDS0"/>
<dbReference type="InterPro" id="IPR007805">
    <property type="entry name" value="GvpK"/>
</dbReference>
<evidence type="ECO:0000313" key="4">
    <source>
        <dbReference type="EMBL" id="AHG88475.1"/>
    </source>
</evidence>
<evidence type="ECO:0000256" key="1">
    <source>
        <dbReference type="ARBA" id="ARBA00022987"/>
    </source>
</evidence>
<dbReference type="Proteomes" id="UP000019151">
    <property type="component" value="Chromosome"/>
</dbReference>
<gene>
    <name evidence="4" type="ORF">J421_0938</name>
</gene>
<dbReference type="GO" id="GO:0031411">
    <property type="term" value="C:gas vesicle"/>
    <property type="evidence" value="ECO:0007669"/>
    <property type="project" value="UniProtKB-SubCell"/>
</dbReference>
<dbReference type="OrthoDB" id="1448580at2"/>
<dbReference type="HOGENOM" id="CLU_150705_1_0_0"/>
<accession>W0RDS0</accession>
<name>W0RDS0_9BACT</name>
<dbReference type="eggNOG" id="ENOG50330IR">
    <property type="taxonomic scope" value="Bacteria"/>
</dbReference>
<evidence type="ECO:0000256" key="2">
    <source>
        <dbReference type="ARBA" id="ARBA00035108"/>
    </source>
</evidence>
<keyword evidence="1" id="KW-0304">Gas vesicle</keyword>
<evidence type="ECO:0000313" key="5">
    <source>
        <dbReference type="Proteomes" id="UP000019151"/>
    </source>
</evidence>
<dbReference type="AlphaFoldDB" id="W0RDS0"/>
<dbReference type="STRING" id="861299.J421_0938"/>
<dbReference type="GO" id="GO:0031412">
    <property type="term" value="P:gas vesicle organization"/>
    <property type="evidence" value="ECO:0007669"/>
    <property type="project" value="InterPro"/>
</dbReference>
<organism evidence="4 5">
    <name type="scientific">Gemmatirosa kalamazoonensis</name>
    <dbReference type="NCBI Taxonomy" id="861299"/>
    <lineage>
        <taxon>Bacteria</taxon>
        <taxon>Pseudomonadati</taxon>
        <taxon>Gemmatimonadota</taxon>
        <taxon>Gemmatimonadia</taxon>
        <taxon>Gemmatimonadales</taxon>
        <taxon>Gemmatimonadaceae</taxon>
        <taxon>Gemmatirosa</taxon>
    </lineage>
</organism>
<protein>
    <submittedName>
        <fullName evidence="4">Gas vesicle K</fullName>
    </submittedName>
</protein>
<dbReference type="RefSeq" id="WP_025410011.1">
    <property type="nucleotide sequence ID" value="NZ_CP007128.1"/>
</dbReference>
<dbReference type="PANTHER" id="PTHR40137">
    <property type="entry name" value="PROTEIN GVPK 1"/>
    <property type="match status" value="1"/>
</dbReference>
<dbReference type="EMBL" id="CP007128">
    <property type="protein sequence ID" value="AHG88475.1"/>
    <property type="molecule type" value="Genomic_DNA"/>
</dbReference>
<dbReference type="Pfam" id="PF05121">
    <property type="entry name" value="GvpK"/>
    <property type="match status" value="1"/>
</dbReference>
<sequence length="112" mass="11948">MCPDNQDPADGALPAAALAALARALPERIDADPAQVEQGLAKLVLTVVELLRKVLEHQAVRRMDGGTLSEAEIETLGLALLKLDERMGEIKKVFGLTDADLNIDLGPLGRLL</sequence>